<dbReference type="Proteomes" id="UP000070404">
    <property type="component" value="Unassembled WGS sequence"/>
</dbReference>
<sequence>MCEFDVMLDGEQVFDEAVYLKKEDENSYLMRNILGQEEKFDEVTIEEIDVSSEKLILNKK</sequence>
<dbReference type="AlphaFoldDB" id="A0A133VLZ6"/>
<dbReference type="InterPro" id="IPR019300">
    <property type="entry name" value="CooT"/>
</dbReference>
<dbReference type="Pfam" id="PF10133">
    <property type="entry name" value="CooT"/>
    <property type="match status" value="1"/>
</dbReference>
<comment type="caution">
    <text evidence="1">The sequence shown here is derived from an EMBL/GenBank/DDBJ whole genome shotgun (WGS) entry which is preliminary data.</text>
</comment>
<accession>A0A133VLZ6</accession>
<proteinExistence type="predicted"/>
<keyword evidence="2" id="KW-1185">Reference proteome</keyword>
<organism evidence="1 2">
    <name type="scientific">candidate division MSBL1 archaeon SCGC-AAA382C18</name>
    <dbReference type="NCBI Taxonomy" id="1698281"/>
    <lineage>
        <taxon>Archaea</taxon>
        <taxon>Methanobacteriati</taxon>
        <taxon>Methanobacteriota</taxon>
        <taxon>candidate division MSBL1</taxon>
    </lineage>
</organism>
<dbReference type="EMBL" id="LHYF01000002">
    <property type="protein sequence ID" value="KXB07427.1"/>
    <property type="molecule type" value="Genomic_DNA"/>
</dbReference>
<protein>
    <submittedName>
        <fullName evidence="1">Uncharacterized protein</fullName>
    </submittedName>
</protein>
<evidence type="ECO:0000313" key="2">
    <source>
        <dbReference type="Proteomes" id="UP000070404"/>
    </source>
</evidence>
<gene>
    <name evidence="1" type="ORF">AKJ52_00330</name>
</gene>
<reference evidence="1 2" key="1">
    <citation type="journal article" date="2016" name="Sci. Rep.">
        <title>Metabolic traits of an uncultured archaeal lineage -MSBL1- from brine pools of the Red Sea.</title>
        <authorList>
            <person name="Mwirichia R."/>
            <person name="Alam I."/>
            <person name="Rashid M."/>
            <person name="Vinu M."/>
            <person name="Ba-Alawi W."/>
            <person name="Anthony Kamau A."/>
            <person name="Kamanda Ngugi D."/>
            <person name="Goker M."/>
            <person name="Klenk H.P."/>
            <person name="Bajic V."/>
            <person name="Stingl U."/>
        </authorList>
    </citation>
    <scope>NUCLEOTIDE SEQUENCE [LARGE SCALE GENOMIC DNA]</scope>
    <source>
        <strain evidence="1">SCGC-AAA382C18</strain>
    </source>
</reference>
<name>A0A133VLZ6_9EURY</name>
<evidence type="ECO:0000313" key="1">
    <source>
        <dbReference type="EMBL" id="KXB07427.1"/>
    </source>
</evidence>